<dbReference type="AlphaFoldDB" id="A0A5B2WQ52"/>
<dbReference type="RefSeq" id="WP_149853565.1">
    <property type="nucleotide sequence ID" value="NZ_VUOB01000064.1"/>
</dbReference>
<feature type="region of interest" description="Disordered" evidence="1">
    <location>
        <begin position="1"/>
        <end position="118"/>
    </location>
</feature>
<feature type="compositionally biased region" description="Polar residues" evidence="1">
    <location>
        <begin position="49"/>
        <end position="60"/>
    </location>
</feature>
<organism evidence="2 3">
    <name type="scientific">Solihabitans fulvus</name>
    <dbReference type="NCBI Taxonomy" id="1892852"/>
    <lineage>
        <taxon>Bacteria</taxon>
        <taxon>Bacillati</taxon>
        <taxon>Actinomycetota</taxon>
        <taxon>Actinomycetes</taxon>
        <taxon>Pseudonocardiales</taxon>
        <taxon>Pseudonocardiaceae</taxon>
        <taxon>Solihabitans</taxon>
    </lineage>
</organism>
<keyword evidence="3" id="KW-1185">Reference proteome</keyword>
<reference evidence="2 3" key="2">
    <citation type="submission" date="2019-09" db="EMBL/GenBank/DDBJ databases">
        <authorList>
            <person name="Jin C."/>
        </authorList>
    </citation>
    <scope>NUCLEOTIDE SEQUENCE [LARGE SCALE GENOMIC DNA]</scope>
    <source>
        <strain evidence="2 3">AN110305</strain>
    </source>
</reference>
<proteinExistence type="predicted"/>
<evidence type="ECO:0000313" key="3">
    <source>
        <dbReference type="Proteomes" id="UP000323454"/>
    </source>
</evidence>
<sequence length="118" mass="11574">MATSRLGQLTIAEESGPGGRSGPASSARHLANSAASASASVTRANSRRWSSAPQVATRSFGSIRKRRASPTPPGTTSSASPAAGSGKARTAGSSGSTARIRSRCAATTASSGMAPLSA</sequence>
<protein>
    <submittedName>
        <fullName evidence="2">Uncharacterized protein</fullName>
    </submittedName>
</protein>
<evidence type="ECO:0000313" key="2">
    <source>
        <dbReference type="EMBL" id="KAA2253871.1"/>
    </source>
</evidence>
<feature type="compositionally biased region" description="Polar residues" evidence="1">
    <location>
        <begin position="91"/>
        <end position="111"/>
    </location>
</feature>
<name>A0A5B2WQ52_9PSEU</name>
<dbReference type="Proteomes" id="UP000323454">
    <property type="component" value="Unassembled WGS sequence"/>
</dbReference>
<accession>A0A5B2WQ52</accession>
<gene>
    <name evidence="2" type="ORF">F0L68_31855</name>
</gene>
<dbReference type="EMBL" id="VUOB01000064">
    <property type="protein sequence ID" value="KAA2253871.1"/>
    <property type="molecule type" value="Genomic_DNA"/>
</dbReference>
<feature type="compositionally biased region" description="Low complexity" evidence="1">
    <location>
        <begin position="74"/>
        <end position="86"/>
    </location>
</feature>
<feature type="compositionally biased region" description="Low complexity" evidence="1">
    <location>
        <begin position="22"/>
        <end position="48"/>
    </location>
</feature>
<comment type="caution">
    <text evidence="2">The sequence shown here is derived from an EMBL/GenBank/DDBJ whole genome shotgun (WGS) entry which is preliminary data.</text>
</comment>
<evidence type="ECO:0000256" key="1">
    <source>
        <dbReference type="SAM" id="MobiDB-lite"/>
    </source>
</evidence>
<reference evidence="2 3" key="1">
    <citation type="submission" date="2019-09" db="EMBL/GenBank/DDBJ databases">
        <title>Goodfellowia gen. nov., a new genus of the Pseudonocardineae related to Actinoalloteichus, containing Goodfellowia coeruleoviolacea gen. nov., comb. nov. gen. nov., comb. nov.</title>
        <authorList>
            <person name="Labeda D."/>
        </authorList>
    </citation>
    <scope>NUCLEOTIDE SEQUENCE [LARGE SCALE GENOMIC DNA]</scope>
    <source>
        <strain evidence="2 3">AN110305</strain>
    </source>
</reference>